<dbReference type="RefSeq" id="XP_001643091.1">
    <property type="nucleotide sequence ID" value="XM_001643041.1"/>
</dbReference>
<evidence type="ECO:0000256" key="4">
    <source>
        <dbReference type="ARBA" id="ARBA00022692"/>
    </source>
</evidence>
<dbReference type="AlphaFoldDB" id="A7TR65"/>
<name>A7TR65_VANPO</name>
<dbReference type="PANTHER" id="PTHR22950:SF666">
    <property type="entry name" value="VACUOLAR AMINO ACID TRANSPORTER 4"/>
    <property type="match status" value="1"/>
</dbReference>
<dbReference type="Pfam" id="PF01490">
    <property type="entry name" value="Aa_trans"/>
    <property type="match status" value="1"/>
</dbReference>
<feature type="transmembrane region" description="Helical" evidence="7">
    <location>
        <begin position="428"/>
        <end position="448"/>
    </location>
</feature>
<dbReference type="GeneID" id="5543310"/>
<feature type="transmembrane region" description="Helical" evidence="7">
    <location>
        <begin position="614"/>
        <end position="636"/>
    </location>
</feature>
<evidence type="ECO:0000256" key="6">
    <source>
        <dbReference type="ARBA" id="ARBA00023136"/>
    </source>
</evidence>
<dbReference type="PANTHER" id="PTHR22950">
    <property type="entry name" value="AMINO ACID TRANSPORTER"/>
    <property type="match status" value="1"/>
</dbReference>
<evidence type="ECO:0000256" key="5">
    <source>
        <dbReference type="ARBA" id="ARBA00022989"/>
    </source>
</evidence>
<evidence type="ECO:0000256" key="1">
    <source>
        <dbReference type="ARBA" id="ARBA00004128"/>
    </source>
</evidence>
<feature type="transmembrane region" description="Helical" evidence="7">
    <location>
        <begin position="356"/>
        <end position="376"/>
    </location>
</feature>
<dbReference type="HOGENOM" id="CLU_009646_3_2_1"/>
<evidence type="ECO:0000256" key="3">
    <source>
        <dbReference type="ARBA" id="ARBA00022554"/>
    </source>
</evidence>
<dbReference type="eggNOG" id="KOG1304">
    <property type="taxonomic scope" value="Eukaryota"/>
</dbReference>
<feature type="domain" description="Amino acid transporter transmembrane" evidence="8">
    <location>
        <begin position="353"/>
        <end position="764"/>
    </location>
</feature>
<accession>A7TR65</accession>
<dbReference type="FunCoup" id="A7TR65">
    <property type="interactions" value="586"/>
</dbReference>
<dbReference type="EMBL" id="DS480471">
    <property type="protein sequence ID" value="EDO15233.1"/>
    <property type="molecule type" value="Genomic_DNA"/>
</dbReference>
<dbReference type="GO" id="GO:0005302">
    <property type="term" value="F:L-tyrosine transmembrane transporter activity"/>
    <property type="evidence" value="ECO:0007669"/>
    <property type="project" value="TreeGrafter"/>
</dbReference>
<dbReference type="GO" id="GO:0005774">
    <property type="term" value="C:vacuolar membrane"/>
    <property type="evidence" value="ECO:0007669"/>
    <property type="project" value="UniProtKB-SubCell"/>
</dbReference>
<reference evidence="9 10" key="1">
    <citation type="journal article" date="2007" name="Proc. Natl. Acad. Sci. U.S.A.">
        <title>Independent sorting-out of thousands of duplicated gene pairs in two yeast species descended from a whole-genome duplication.</title>
        <authorList>
            <person name="Scannell D.R."/>
            <person name="Frank A.C."/>
            <person name="Conant G.C."/>
            <person name="Byrne K.P."/>
            <person name="Woolfit M."/>
            <person name="Wolfe K.H."/>
        </authorList>
    </citation>
    <scope>NUCLEOTIDE SEQUENCE [LARGE SCALE GENOMIC DNA]</scope>
    <source>
        <strain evidence="10">ATCC 22028 / DSM 70294 / BCRC 21397 / CBS 2163 / NBRC 10782 / NRRL Y-8283 / UCD 57-17</strain>
    </source>
</reference>
<feature type="transmembrane region" description="Helical" evidence="7">
    <location>
        <begin position="538"/>
        <end position="558"/>
    </location>
</feature>
<feature type="transmembrane region" description="Helical" evidence="7">
    <location>
        <begin position="570"/>
        <end position="594"/>
    </location>
</feature>
<feature type="transmembrane region" description="Helical" evidence="7">
    <location>
        <begin position="679"/>
        <end position="697"/>
    </location>
</feature>
<feature type="transmembrane region" description="Helical" evidence="7">
    <location>
        <begin position="703"/>
        <end position="722"/>
    </location>
</feature>
<proteinExistence type="inferred from homology"/>
<evidence type="ECO:0000259" key="8">
    <source>
        <dbReference type="Pfam" id="PF01490"/>
    </source>
</evidence>
<protein>
    <recommendedName>
        <fullName evidence="8">Amino acid transporter transmembrane domain-containing protein</fullName>
    </recommendedName>
</protein>
<keyword evidence="4 7" id="KW-0812">Transmembrane</keyword>
<sequence>MNHSSGTRNDDKLTDSNAITVDKFNSNIINIRRGDRNLSSSTNSKSIQIPNSAHNHSINSKYLSVSGKNSWNKFTPVNNNINNNSSNLVKSLDARVLVDLSSPNFKTLDSEHHDLIVNSLRNNYINRRSSIDTNETIHSGGISTKSVKTEANLNSNITAIDDDDDCDNRIERNISTQGGDITRDIYKLAISKRHGGSFSKSNSLRHSKSLENLTAAEDRSRKHSRASHLNVPGGFRREYIVQKMRQDYAIRDYGSQRRQSNYSLAGNSLNSDANSNETDKVPFLTRNFLEFLYIYGNFAGESFEDDFITEEIEQADVERDERRPLLYGGPSHLVSESVVTKPMIQSVVGNTPTIKAFFLLLKSFIGTGILFLPRAFDNGGLIFSICMLLFFGIYSYWCYYILIRSKNITQVTSFGDIGYKLYGRWMKFVILFSLVLTQLGFAGAYVIFTAKNLKAFVENVFRVPDFDLKYLMIFQLFIFTPLSYVRNVSKLSFPSLVANFFIMSGLAIVIVFTMKHLFYDLNMRPEEGVIYGFNSNGWTLFIGTAIFAFEGIGLIIPIQDSMKHPEHFPLVLGLVIMTATVLFVTIATIGYLAYGKLIETVILLNLPKSNIFVNLIQLFYSMAIMLSTPLQLFPAIKIIENKVFPKFTKYYVKIDQTREGVRLRQNSGKLDWRVKWRKNFLRSVIVLIVILMAYYGYDDLDRFVSIIGSFACIPLVYMYPPMLHLRSYSIPSSEGLKIKYRVILDYILIAFGGVSMLYTSYQSLMSN</sequence>
<comment type="subcellular location">
    <subcellularLocation>
        <location evidence="1">Vacuole membrane</location>
        <topology evidence="1">Multi-pass membrane protein</topology>
    </subcellularLocation>
</comment>
<dbReference type="OrthoDB" id="1684102at2759"/>
<evidence type="ECO:0000256" key="2">
    <source>
        <dbReference type="ARBA" id="ARBA00008066"/>
    </source>
</evidence>
<evidence type="ECO:0000313" key="10">
    <source>
        <dbReference type="Proteomes" id="UP000000267"/>
    </source>
</evidence>
<keyword evidence="6 7" id="KW-0472">Membrane</keyword>
<feature type="transmembrane region" description="Helical" evidence="7">
    <location>
        <begin position="382"/>
        <end position="402"/>
    </location>
</feature>
<comment type="similarity">
    <text evidence="2">Belongs to the amino acid/polyamine transporter 2 family.</text>
</comment>
<keyword evidence="10" id="KW-1185">Reference proteome</keyword>
<dbReference type="InterPro" id="IPR013057">
    <property type="entry name" value="AA_transpt_TM"/>
</dbReference>
<dbReference type="KEGG" id="vpo:Kpol_1029p6"/>
<dbReference type="PhylomeDB" id="A7TR65"/>
<gene>
    <name evidence="9" type="ORF">Kpol_1029p6</name>
</gene>
<dbReference type="InParanoid" id="A7TR65"/>
<dbReference type="Proteomes" id="UP000000267">
    <property type="component" value="Unassembled WGS sequence"/>
</dbReference>
<dbReference type="STRING" id="436907.A7TR65"/>
<keyword evidence="5 7" id="KW-1133">Transmembrane helix</keyword>
<feature type="transmembrane region" description="Helical" evidence="7">
    <location>
        <begin position="743"/>
        <end position="761"/>
    </location>
</feature>
<evidence type="ECO:0000256" key="7">
    <source>
        <dbReference type="SAM" id="Phobius"/>
    </source>
</evidence>
<feature type="transmembrane region" description="Helical" evidence="7">
    <location>
        <begin position="468"/>
        <end position="485"/>
    </location>
</feature>
<keyword evidence="3" id="KW-0926">Vacuole</keyword>
<organism evidence="10">
    <name type="scientific">Vanderwaltozyma polyspora (strain ATCC 22028 / DSM 70294 / BCRC 21397 / CBS 2163 / NBRC 10782 / NRRL Y-8283 / UCD 57-17)</name>
    <name type="common">Kluyveromyces polysporus</name>
    <dbReference type="NCBI Taxonomy" id="436907"/>
    <lineage>
        <taxon>Eukaryota</taxon>
        <taxon>Fungi</taxon>
        <taxon>Dikarya</taxon>
        <taxon>Ascomycota</taxon>
        <taxon>Saccharomycotina</taxon>
        <taxon>Saccharomycetes</taxon>
        <taxon>Saccharomycetales</taxon>
        <taxon>Saccharomycetaceae</taxon>
        <taxon>Vanderwaltozyma</taxon>
    </lineage>
</organism>
<dbReference type="OMA" id="YWCYYIL"/>
<evidence type="ECO:0000313" key="9">
    <source>
        <dbReference type="EMBL" id="EDO15233.1"/>
    </source>
</evidence>
<feature type="transmembrane region" description="Helical" evidence="7">
    <location>
        <begin position="497"/>
        <end position="518"/>
    </location>
</feature>